<evidence type="ECO:0000259" key="1">
    <source>
        <dbReference type="Pfam" id="PF01850"/>
    </source>
</evidence>
<evidence type="ECO:0000313" key="2">
    <source>
        <dbReference type="EMBL" id="QCI97104.1"/>
    </source>
</evidence>
<dbReference type="STRING" id="1367849.GCA_000518585_04044"/>
<sequence length="134" mass="14589">MFVDACAIISIISGEDNAGDYEAALLNAEAPFTSALAAWEAIIVLSRPDQLDCRYTQSEAVVTEWLQARHIELRSSSNPREALAHAVAVAENHGIGKKHLSNFDCFHYAYAKASGASLLTTDKLLRQTDVETLP</sequence>
<evidence type="ECO:0000313" key="5">
    <source>
        <dbReference type="Proteomes" id="UP000826513"/>
    </source>
</evidence>
<feature type="domain" description="PIN" evidence="1">
    <location>
        <begin position="1"/>
        <end position="129"/>
    </location>
</feature>
<dbReference type="Proteomes" id="UP000298545">
    <property type="component" value="Chromosome circular"/>
</dbReference>
<dbReference type="RefSeq" id="WP_027676601.1">
    <property type="nucleotide sequence ID" value="NZ_CP039691.1"/>
</dbReference>
<dbReference type="KEGG" id="alf:CFBP5473_03750"/>
<dbReference type="InterPro" id="IPR029060">
    <property type="entry name" value="PIN-like_dom_sf"/>
</dbReference>
<dbReference type="OrthoDB" id="32625at2"/>
<dbReference type="EMBL" id="CP039691">
    <property type="protein sequence ID" value="QCI97104.1"/>
    <property type="molecule type" value="Genomic_DNA"/>
</dbReference>
<protein>
    <submittedName>
        <fullName evidence="2">Type II toxin-antitoxin system VapC family toxin</fullName>
    </submittedName>
</protein>
<accession>A0A4D7DN98</accession>
<dbReference type="EMBL" id="CP072167">
    <property type="protein sequence ID" value="QYA07465.1"/>
    <property type="molecule type" value="Genomic_DNA"/>
</dbReference>
<dbReference type="Proteomes" id="UP000826513">
    <property type="component" value="Chromosome 1"/>
</dbReference>
<keyword evidence="5" id="KW-1185">Reference proteome</keyword>
<dbReference type="CDD" id="cd09871">
    <property type="entry name" value="PIN_MtVapC28-VapC30-like"/>
    <property type="match status" value="1"/>
</dbReference>
<dbReference type="Gene3D" id="3.40.50.1010">
    <property type="entry name" value="5'-nuclease"/>
    <property type="match status" value="1"/>
</dbReference>
<gene>
    <name evidence="2" type="ORF">CFBP5473_03750</name>
    <name evidence="3" type="ORF">J5285_01640</name>
</gene>
<dbReference type="SUPFAM" id="SSF88723">
    <property type="entry name" value="PIN domain-like"/>
    <property type="match status" value="1"/>
</dbReference>
<dbReference type="AlphaFoldDB" id="A0A4D7DN98"/>
<dbReference type="InterPro" id="IPR002716">
    <property type="entry name" value="PIN_dom"/>
</dbReference>
<evidence type="ECO:0000313" key="4">
    <source>
        <dbReference type="Proteomes" id="UP000298545"/>
    </source>
</evidence>
<reference evidence="3 5" key="2">
    <citation type="submission" date="2021-03" db="EMBL/GenBank/DDBJ databases">
        <title>Rapid diversification of plasmids in a genus of pathogenic and nitrogen fixing bacteria.</title>
        <authorList>
            <person name="Weisberg A.J."/>
            <person name="Miller M."/>
            <person name="Ream W."/>
            <person name="Grunwald N.J."/>
            <person name="Chang J.H."/>
        </authorList>
    </citation>
    <scope>NUCLEOTIDE SEQUENCE [LARGE SCALE GENOMIC DNA]</scope>
    <source>
        <strain evidence="3 5">AF3.44</strain>
    </source>
</reference>
<organism evidence="2 4">
    <name type="scientific">Agrobacterium larrymoorei</name>
    <dbReference type="NCBI Taxonomy" id="160699"/>
    <lineage>
        <taxon>Bacteria</taxon>
        <taxon>Pseudomonadati</taxon>
        <taxon>Pseudomonadota</taxon>
        <taxon>Alphaproteobacteria</taxon>
        <taxon>Hyphomicrobiales</taxon>
        <taxon>Rhizobiaceae</taxon>
        <taxon>Rhizobium/Agrobacterium group</taxon>
        <taxon>Agrobacterium</taxon>
    </lineage>
</organism>
<proteinExistence type="predicted"/>
<name>A0A4D7DN98_9HYPH</name>
<reference evidence="2 4" key="1">
    <citation type="submission" date="2019-04" db="EMBL/GenBank/DDBJ databases">
        <title>Complete genome sequence of Agrobacterium larrymoorei CFBP5473.</title>
        <authorList>
            <person name="Haryono M."/>
            <person name="Chou L."/>
            <person name="Lin Y.-C."/>
            <person name="Lai E.-M."/>
            <person name="Kuo C.-H."/>
        </authorList>
    </citation>
    <scope>NUCLEOTIDE SEQUENCE [LARGE SCALE GENOMIC DNA]</scope>
    <source>
        <strain evidence="2 4">CFBP5473</strain>
    </source>
</reference>
<evidence type="ECO:0000313" key="3">
    <source>
        <dbReference type="EMBL" id="QYA07465.1"/>
    </source>
</evidence>
<dbReference type="Pfam" id="PF01850">
    <property type="entry name" value="PIN"/>
    <property type="match status" value="1"/>
</dbReference>